<evidence type="ECO:0000256" key="4">
    <source>
        <dbReference type="ARBA" id="ARBA00022692"/>
    </source>
</evidence>
<keyword evidence="5" id="KW-0029">Amino-acid transport</keyword>
<name>A0A0P1KWQ6_9SACH</name>
<proteinExistence type="inferred from homology"/>
<dbReference type="OrthoDB" id="3900342at2759"/>
<dbReference type="Gene3D" id="1.20.1740.10">
    <property type="entry name" value="Amino acid/polyamine transporter I"/>
    <property type="match status" value="1"/>
</dbReference>
<keyword evidence="4 8" id="KW-0812">Transmembrane</keyword>
<evidence type="ECO:0000256" key="3">
    <source>
        <dbReference type="ARBA" id="ARBA00022448"/>
    </source>
</evidence>
<feature type="transmembrane region" description="Helical" evidence="8">
    <location>
        <begin position="95"/>
        <end position="114"/>
    </location>
</feature>
<keyword evidence="6 8" id="KW-1133">Transmembrane helix</keyword>
<dbReference type="EMBL" id="LN890572">
    <property type="protein sequence ID" value="CUS24293.1"/>
    <property type="molecule type" value="Genomic_DNA"/>
</dbReference>
<feature type="transmembrane region" description="Helical" evidence="8">
    <location>
        <begin position="536"/>
        <end position="553"/>
    </location>
</feature>
<dbReference type="Proteomes" id="UP000236544">
    <property type="component" value="Unassembled WGS sequence"/>
</dbReference>
<dbReference type="AlphaFoldDB" id="A0A0P1KWQ6"/>
<feature type="transmembrane region" description="Helical" evidence="8">
    <location>
        <begin position="424"/>
        <end position="443"/>
    </location>
</feature>
<dbReference type="InterPro" id="IPR004762">
    <property type="entry name" value="Amino_acid_permease_fungi"/>
</dbReference>
<feature type="transmembrane region" description="Helical" evidence="8">
    <location>
        <begin position="378"/>
        <end position="403"/>
    </location>
</feature>
<feature type="domain" description="Amino acid permease/ SLC12A" evidence="9">
    <location>
        <begin position="95"/>
        <end position="557"/>
    </location>
</feature>
<feature type="transmembrane region" description="Helical" evidence="8">
    <location>
        <begin position="168"/>
        <end position="187"/>
    </location>
</feature>
<keyword evidence="3" id="KW-0813">Transport</keyword>
<gene>
    <name evidence="10" type="ORF">LAQU0_S15e01266g</name>
</gene>
<dbReference type="InterPro" id="IPR050524">
    <property type="entry name" value="APC_YAT"/>
</dbReference>
<feature type="transmembrane region" description="Helical" evidence="8">
    <location>
        <begin position="126"/>
        <end position="148"/>
    </location>
</feature>
<comment type="similarity">
    <text evidence="2">Belongs to the amino acid-polyamine-organocation (APC) superfamily. YAT (TC 2.A.3.10) family.</text>
</comment>
<feature type="transmembrane region" description="Helical" evidence="8">
    <location>
        <begin position="239"/>
        <end position="258"/>
    </location>
</feature>
<sequence>MKGFEMKNIKSPDNGVVESFDSVEVVKETSPRGEGSRDGLFHRFVDSFKRPEEGCDEGDEMNSSRERVSGEDFERLAHVDSSKHKTLKQNIKPRHVLMISLATGIGTGMLVGNGKSLHNGGPASLLIGYAIVSTMLYCVIQSASELAIIYTSLAGGFNAYPALLVDKAFAFSVSWVYCLQWLCILPLELVTASMTIKYWNDTINPDAFVVIFYVVLIVINFIGAAGYAEAEFFFNTCKVLMLAGFFILGIIVNCGGAGNDGYLGALYWHDPGAFRGNNGINRFKGLIAVLVNAAFAYGGAEFSVLTAAEQQNPQKSIRSASKKLVYRIIGIYLMSAALLGFLVPYNSPELLGSGSAATHASPFVIAIASHGVRVVPHIINAVILLSVLSVANSALYSSSRILLSLSEQGFAPKVFNYVDRRGRPVRCLLVSCVFGLLCFVAASPKEETVFTWLLAISGLSELFTWFSISLSHVRFRQAMSVQGRSLDELGYKPWTGLWGAYYSMVMIVLILIGQFWVAISPVGSNKLDANNFFENYLAMPILIGLYAGYKIWYRDWRIIIPSNEVDLVSNRKVFDADIMQSEQLEEKEQLRHASWTKRAAEFWC</sequence>
<dbReference type="Pfam" id="PF00324">
    <property type="entry name" value="AA_permease"/>
    <property type="match status" value="1"/>
</dbReference>
<dbReference type="GO" id="GO:0016020">
    <property type="term" value="C:membrane"/>
    <property type="evidence" value="ECO:0007669"/>
    <property type="project" value="UniProtKB-SubCell"/>
</dbReference>
<protein>
    <submittedName>
        <fullName evidence="10">LAQU0S15e01266g1_1</fullName>
    </submittedName>
</protein>
<evidence type="ECO:0000259" key="9">
    <source>
        <dbReference type="Pfam" id="PF00324"/>
    </source>
</evidence>
<evidence type="ECO:0000256" key="8">
    <source>
        <dbReference type="SAM" id="Phobius"/>
    </source>
</evidence>
<comment type="subcellular location">
    <subcellularLocation>
        <location evidence="1">Membrane</location>
        <topology evidence="1">Multi-pass membrane protein</topology>
    </subcellularLocation>
</comment>
<organism evidence="10 11">
    <name type="scientific">Lachancea quebecensis</name>
    <dbReference type="NCBI Taxonomy" id="1654605"/>
    <lineage>
        <taxon>Eukaryota</taxon>
        <taxon>Fungi</taxon>
        <taxon>Dikarya</taxon>
        <taxon>Ascomycota</taxon>
        <taxon>Saccharomycotina</taxon>
        <taxon>Saccharomycetes</taxon>
        <taxon>Saccharomycetales</taxon>
        <taxon>Saccharomycetaceae</taxon>
        <taxon>Lachancea</taxon>
    </lineage>
</organism>
<evidence type="ECO:0000313" key="11">
    <source>
        <dbReference type="Proteomes" id="UP000236544"/>
    </source>
</evidence>
<dbReference type="GO" id="GO:0015171">
    <property type="term" value="F:amino acid transmembrane transporter activity"/>
    <property type="evidence" value="ECO:0007669"/>
    <property type="project" value="TreeGrafter"/>
</dbReference>
<dbReference type="InterPro" id="IPR004841">
    <property type="entry name" value="AA-permease/SLC12A_dom"/>
</dbReference>
<accession>A0A0P1KWQ6</accession>
<feature type="transmembrane region" description="Helical" evidence="8">
    <location>
        <begin position="324"/>
        <end position="345"/>
    </location>
</feature>
<dbReference type="PIRSF" id="PIRSF006060">
    <property type="entry name" value="AA_transporter"/>
    <property type="match status" value="1"/>
</dbReference>
<dbReference type="PANTHER" id="PTHR43341:SF17">
    <property type="entry name" value="GENERAL AMINO ACID PERMEASE AGP1-RELATED"/>
    <property type="match status" value="1"/>
</dbReference>
<dbReference type="PANTHER" id="PTHR43341">
    <property type="entry name" value="AMINO ACID PERMEASE"/>
    <property type="match status" value="1"/>
</dbReference>
<feature type="transmembrane region" description="Helical" evidence="8">
    <location>
        <begin position="207"/>
        <end position="227"/>
    </location>
</feature>
<dbReference type="FunFam" id="1.20.1740.10:FF:000017">
    <property type="entry name" value="Amino acid permease"/>
    <property type="match status" value="1"/>
</dbReference>
<feature type="transmembrane region" description="Helical" evidence="8">
    <location>
        <begin position="285"/>
        <end position="304"/>
    </location>
</feature>
<evidence type="ECO:0000313" key="10">
    <source>
        <dbReference type="EMBL" id="CUS24293.1"/>
    </source>
</evidence>
<feature type="transmembrane region" description="Helical" evidence="8">
    <location>
        <begin position="449"/>
        <end position="473"/>
    </location>
</feature>
<keyword evidence="7 8" id="KW-0472">Membrane</keyword>
<evidence type="ECO:0000256" key="6">
    <source>
        <dbReference type="ARBA" id="ARBA00022989"/>
    </source>
</evidence>
<keyword evidence="11" id="KW-1185">Reference proteome</keyword>
<dbReference type="NCBIfam" id="TIGR00913">
    <property type="entry name" value="2A0310"/>
    <property type="match status" value="1"/>
</dbReference>
<evidence type="ECO:0000256" key="5">
    <source>
        <dbReference type="ARBA" id="ARBA00022970"/>
    </source>
</evidence>
<evidence type="ECO:0000256" key="1">
    <source>
        <dbReference type="ARBA" id="ARBA00004141"/>
    </source>
</evidence>
<feature type="transmembrane region" description="Helical" evidence="8">
    <location>
        <begin position="494"/>
        <end position="516"/>
    </location>
</feature>
<evidence type="ECO:0000256" key="2">
    <source>
        <dbReference type="ARBA" id="ARBA00006983"/>
    </source>
</evidence>
<evidence type="ECO:0000256" key="7">
    <source>
        <dbReference type="ARBA" id="ARBA00023136"/>
    </source>
</evidence>
<reference evidence="11" key="1">
    <citation type="submission" date="2015-10" db="EMBL/GenBank/DDBJ databases">
        <authorList>
            <person name="Devillers H."/>
        </authorList>
    </citation>
    <scope>NUCLEOTIDE SEQUENCE [LARGE SCALE GENOMIC DNA]</scope>
</reference>